<dbReference type="InterPro" id="IPR002397">
    <property type="entry name" value="Cyt_P450_B"/>
</dbReference>
<dbReference type="Proteomes" id="UP000578686">
    <property type="component" value="Unassembled WGS sequence"/>
</dbReference>
<keyword evidence="5" id="KW-1185">Reference proteome</keyword>
<reference evidence="4 5" key="1">
    <citation type="submission" date="2020-03" db="EMBL/GenBank/DDBJ databases">
        <title>Draft genome of Streptomyces sp. ventii, isolated from the Axial Seamount in the Pacific Ocean, and resequencing of the two type strains Streptomyces lonarensis strain NCL 716 and Streptomyces bohaiensis strain 11A07.</title>
        <authorList>
            <person name="Loughran R.M."/>
            <person name="Pfannmuller K.M."/>
            <person name="Wasson B.J."/>
            <person name="Deadmond M.C."/>
            <person name="Paddock B.E."/>
            <person name="Koyack M.J."/>
            <person name="Gallegos D.A."/>
            <person name="Mitchell E.A."/>
            <person name="Ushijima B."/>
            <person name="Saw J.H."/>
            <person name="Mcphail K.L."/>
            <person name="Videau P."/>
        </authorList>
    </citation>
    <scope>NUCLEOTIDE SEQUENCE [LARGE SCALE GENOMIC DNA]</scope>
    <source>
        <strain evidence="4 5">NCL716</strain>
    </source>
</reference>
<feature type="compositionally biased region" description="Low complexity" evidence="3">
    <location>
        <begin position="54"/>
        <end position="71"/>
    </location>
</feature>
<dbReference type="PRINTS" id="PR00359">
    <property type="entry name" value="BP450"/>
</dbReference>
<dbReference type="Pfam" id="PF00067">
    <property type="entry name" value="p450"/>
    <property type="match status" value="1"/>
</dbReference>
<keyword evidence="2" id="KW-0408">Iron</keyword>
<dbReference type="InterPro" id="IPR017972">
    <property type="entry name" value="Cyt_P450_CS"/>
</dbReference>
<feature type="region of interest" description="Disordered" evidence="3">
    <location>
        <begin position="1"/>
        <end position="90"/>
    </location>
</feature>
<dbReference type="EMBL" id="JAAVJD010000249">
    <property type="protein sequence ID" value="NJQ08136.1"/>
    <property type="molecule type" value="Genomic_DNA"/>
</dbReference>
<keyword evidence="2" id="KW-0560">Oxidoreductase</keyword>
<keyword evidence="2" id="KW-0503">Monooxygenase</keyword>
<dbReference type="InterPro" id="IPR036396">
    <property type="entry name" value="Cyt_P450_sf"/>
</dbReference>
<dbReference type="Gene3D" id="1.10.630.10">
    <property type="entry name" value="Cytochrome P450"/>
    <property type="match status" value="1"/>
</dbReference>
<evidence type="ECO:0000256" key="2">
    <source>
        <dbReference type="RuleBase" id="RU000461"/>
    </source>
</evidence>
<dbReference type="GO" id="GO:0020037">
    <property type="term" value="F:heme binding"/>
    <property type="evidence" value="ECO:0007669"/>
    <property type="project" value="InterPro"/>
</dbReference>
<comment type="similarity">
    <text evidence="1 2">Belongs to the cytochrome P450 family.</text>
</comment>
<keyword evidence="2" id="KW-0349">Heme</keyword>
<dbReference type="AlphaFoldDB" id="A0A7X6D4P3"/>
<dbReference type="InterPro" id="IPR001128">
    <property type="entry name" value="Cyt_P450"/>
</dbReference>
<dbReference type="PANTHER" id="PTHR46696:SF3">
    <property type="entry name" value="PULCHERRIMINIC ACID SYNTHASE"/>
    <property type="match status" value="1"/>
</dbReference>
<protein>
    <submittedName>
        <fullName evidence="4">Cytochrome P450</fullName>
    </submittedName>
</protein>
<keyword evidence="2" id="KW-0479">Metal-binding</keyword>
<dbReference type="GO" id="GO:0016705">
    <property type="term" value="F:oxidoreductase activity, acting on paired donors, with incorporation or reduction of molecular oxygen"/>
    <property type="evidence" value="ECO:0007669"/>
    <property type="project" value="InterPro"/>
</dbReference>
<dbReference type="PANTHER" id="PTHR46696">
    <property type="entry name" value="P450, PUTATIVE (EUROFUNG)-RELATED"/>
    <property type="match status" value="1"/>
</dbReference>
<comment type="caution">
    <text evidence="4">The sequence shown here is derived from an EMBL/GenBank/DDBJ whole genome shotgun (WGS) entry which is preliminary data.</text>
</comment>
<proteinExistence type="inferred from homology"/>
<organism evidence="4 5">
    <name type="scientific">Streptomyces lonarensis</name>
    <dbReference type="NCBI Taxonomy" id="700599"/>
    <lineage>
        <taxon>Bacteria</taxon>
        <taxon>Bacillati</taxon>
        <taxon>Actinomycetota</taxon>
        <taxon>Actinomycetes</taxon>
        <taxon>Kitasatosporales</taxon>
        <taxon>Streptomycetaceae</taxon>
        <taxon>Streptomyces</taxon>
    </lineage>
</organism>
<sequence>MTAGWAEWPLRRRSPSTAPTTDNRSEARRPPAGPRNPGAGGAPSPPAPSELEESPVAPAAPTTAVGTRTVVSHLSRLRSPKGQADPLPHYRDLRELGPVLPTPWGGHLVTRHALVDSVLRSRKWRTTDSAWKERQDSDRWNGFAQQELSRTLQGLNSPHHTRHRRSIGNVFDRATLAGLHAVVAGTVDGLLDTLQDRVAEEGDADFGSLVGDQLPIEVIGSWLDLPRADYPKLLWLTHEHVVCQELLPTATALAGADRAAEGLRDYFTEVIRDRRAHPRDDVISGWLRTWDAMEEDREQADAAVFYLLMFLFVASVETTATLMPTMVHLLDRHRDQWRAVVADPDLAPAAVEEVLRYDPPIHMAGRVAARDTELGGVLIPKDAMVHLMIGSANHDPDHHRDPATFDIHRTGERISLHLAFGGGAHFCVGAALARQEATLLLRGLAERFPGLHVTAPPQYAQRVAFRRLTGMRVSTG</sequence>
<dbReference type="PRINTS" id="PR00385">
    <property type="entry name" value="P450"/>
</dbReference>
<evidence type="ECO:0000313" key="5">
    <source>
        <dbReference type="Proteomes" id="UP000578686"/>
    </source>
</evidence>
<evidence type="ECO:0000313" key="4">
    <source>
        <dbReference type="EMBL" id="NJQ08136.1"/>
    </source>
</evidence>
<evidence type="ECO:0000256" key="3">
    <source>
        <dbReference type="SAM" id="MobiDB-lite"/>
    </source>
</evidence>
<name>A0A7X6D4P3_9ACTN</name>
<dbReference type="PROSITE" id="PS00086">
    <property type="entry name" value="CYTOCHROME_P450"/>
    <property type="match status" value="1"/>
</dbReference>
<dbReference type="GO" id="GO:0004497">
    <property type="term" value="F:monooxygenase activity"/>
    <property type="evidence" value="ECO:0007669"/>
    <property type="project" value="UniProtKB-KW"/>
</dbReference>
<evidence type="ECO:0000256" key="1">
    <source>
        <dbReference type="ARBA" id="ARBA00010617"/>
    </source>
</evidence>
<dbReference type="SUPFAM" id="SSF48264">
    <property type="entry name" value="Cytochrome P450"/>
    <property type="match status" value="1"/>
</dbReference>
<gene>
    <name evidence="4" type="ORF">HCN56_21775</name>
</gene>
<accession>A0A7X6D4P3</accession>
<dbReference type="GO" id="GO:0005506">
    <property type="term" value="F:iron ion binding"/>
    <property type="evidence" value="ECO:0007669"/>
    <property type="project" value="InterPro"/>
</dbReference>